<dbReference type="PANTHER" id="PTHR24056:SF576">
    <property type="entry name" value="SERINE_THREONINE-PROTEIN KINASE CSK1"/>
    <property type="match status" value="1"/>
</dbReference>
<keyword evidence="4" id="KW-0067">ATP-binding</keyword>
<dbReference type="SUPFAM" id="SSF56112">
    <property type="entry name" value="Protein kinase-like (PK-like)"/>
    <property type="match status" value="1"/>
</dbReference>
<evidence type="ECO:0000256" key="2">
    <source>
        <dbReference type="ARBA" id="ARBA00012425"/>
    </source>
</evidence>
<dbReference type="GO" id="GO:0000082">
    <property type="term" value="P:G1/S transition of mitotic cell cycle"/>
    <property type="evidence" value="ECO:0007669"/>
    <property type="project" value="TreeGrafter"/>
</dbReference>
<dbReference type="GO" id="GO:0005634">
    <property type="term" value="C:nucleus"/>
    <property type="evidence" value="ECO:0007669"/>
    <property type="project" value="TreeGrafter"/>
</dbReference>
<dbReference type="PROSITE" id="PS00108">
    <property type="entry name" value="PROTEIN_KINASE_ST"/>
    <property type="match status" value="1"/>
</dbReference>
<dbReference type="GO" id="GO:0004693">
    <property type="term" value="F:cyclin-dependent protein serine/threonine kinase activity"/>
    <property type="evidence" value="ECO:0007669"/>
    <property type="project" value="UniProtKB-EC"/>
</dbReference>
<evidence type="ECO:0000256" key="6">
    <source>
        <dbReference type="ARBA" id="ARBA00048367"/>
    </source>
</evidence>
<dbReference type="EMBL" id="WIQW01000082">
    <property type="protein sequence ID" value="KAF3086593.1"/>
    <property type="molecule type" value="Genomic_DNA"/>
</dbReference>
<dbReference type="GO" id="GO:0005524">
    <property type="term" value="F:ATP binding"/>
    <property type="evidence" value="ECO:0007669"/>
    <property type="project" value="UniProtKB-KW"/>
</dbReference>
<comment type="similarity">
    <text evidence="1">Belongs to the protein kinase superfamily. CMGC Ser/Thr protein kinase family. CDC2/CDKX subfamily.</text>
</comment>
<dbReference type="PROSITE" id="PS50011">
    <property type="entry name" value="PROTEIN_KINASE_DOM"/>
    <property type="match status" value="1"/>
</dbReference>
<dbReference type="GO" id="GO:0030332">
    <property type="term" value="F:cyclin binding"/>
    <property type="evidence" value="ECO:0007669"/>
    <property type="project" value="TreeGrafter"/>
</dbReference>
<evidence type="ECO:0000313" key="10">
    <source>
        <dbReference type="EMBL" id="KAF3125978.1"/>
    </source>
</evidence>
<evidence type="ECO:0000313" key="12">
    <source>
        <dbReference type="Proteomes" id="UP000480548"/>
    </source>
</evidence>
<dbReference type="InterPro" id="IPR011009">
    <property type="entry name" value="Kinase-like_dom_sf"/>
</dbReference>
<evidence type="ECO:0000256" key="5">
    <source>
        <dbReference type="ARBA" id="ARBA00047811"/>
    </source>
</evidence>
<comment type="caution">
    <text evidence="9">The sequence shown here is derived from an EMBL/GenBank/DDBJ whole genome shotgun (WGS) entry which is preliminary data.</text>
</comment>
<organism evidence="9 11">
    <name type="scientific">Orbilia oligospora</name>
    <name type="common">Nematode-trapping fungus</name>
    <name type="synonym">Arthrobotrys oligospora</name>
    <dbReference type="NCBI Taxonomy" id="2813651"/>
    <lineage>
        <taxon>Eukaryota</taxon>
        <taxon>Fungi</taxon>
        <taxon>Dikarya</taxon>
        <taxon>Ascomycota</taxon>
        <taxon>Pezizomycotina</taxon>
        <taxon>Orbiliomycetes</taxon>
        <taxon>Orbiliales</taxon>
        <taxon>Orbiliaceae</taxon>
        <taxon>Orbilia</taxon>
    </lineage>
</organism>
<evidence type="ECO:0000256" key="1">
    <source>
        <dbReference type="ARBA" id="ARBA00006485"/>
    </source>
</evidence>
<dbReference type="GO" id="GO:0010468">
    <property type="term" value="P:regulation of gene expression"/>
    <property type="evidence" value="ECO:0007669"/>
    <property type="project" value="TreeGrafter"/>
</dbReference>
<dbReference type="InterPro" id="IPR000719">
    <property type="entry name" value="Prot_kinase_dom"/>
</dbReference>
<comment type="catalytic activity">
    <reaction evidence="5">
        <text>L-threonyl-[protein] + ATP = O-phospho-L-threonyl-[protein] + ADP + H(+)</text>
        <dbReference type="Rhea" id="RHEA:46608"/>
        <dbReference type="Rhea" id="RHEA-COMP:11060"/>
        <dbReference type="Rhea" id="RHEA-COMP:11605"/>
        <dbReference type="ChEBI" id="CHEBI:15378"/>
        <dbReference type="ChEBI" id="CHEBI:30013"/>
        <dbReference type="ChEBI" id="CHEBI:30616"/>
        <dbReference type="ChEBI" id="CHEBI:61977"/>
        <dbReference type="ChEBI" id="CHEBI:456216"/>
        <dbReference type="EC" id="2.7.11.22"/>
    </reaction>
</comment>
<feature type="domain" description="Protein kinase" evidence="8">
    <location>
        <begin position="101"/>
        <end position="395"/>
    </location>
</feature>
<dbReference type="GO" id="GO:0005737">
    <property type="term" value="C:cytoplasm"/>
    <property type="evidence" value="ECO:0007669"/>
    <property type="project" value="TreeGrafter"/>
</dbReference>
<dbReference type="EC" id="2.7.11.22" evidence="2"/>
<dbReference type="InterPro" id="IPR008271">
    <property type="entry name" value="Ser/Thr_kinase_AS"/>
</dbReference>
<evidence type="ECO:0000256" key="3">
    <source>
        <dbReference type="ARBA" id="ARBA00022741"/>
    </source>
</evidence>
<dbReference type="Proteomes" id="UP000475325">
    <property type="component" value="Unassembled WGS sequence"/>
</dbReference>
<feature type="region of interest" description="Disordered" evidence="7">
    <location>
        <begin position="61"/>
        <end position="87"/>
    </location>
</feature>
<name>A0A7C8N5A6_ORBOL</name>
<dbReference type="GO" id="GO:0000307">
    <property type="term" value="C:cyclin-dependent protein kinase holoenzyme complex"/>
    <property type="evidence" value="ECO:0007669"/>
    <property type="project" value="TreeGrafter"/>
</dbReference>
<evidence type="ECO:0000259" key="8">
    <source>
        <dbReference type="PROSITE" id="PS50011"/>
    </source>
</evidence>
<dbReference type="SMART" id="SM00220">
    <property type="entry name" value="S_TKc"/>
    <property type="match status" value="1"/>
</dbReference>
<evidence type="ECO:0000256" key="7">
    <source>
        <dbReference type="SAM" id="MobiDB-lite"/>
    </source>
</evidence>
<dbReference type="Proteomes" id="UP000480548">
    <property type="component" value="Unassembled WGS sequence"/>
</dbReference>
<sequence length="414" mass="45773">MVVSISARFQATQRLSAKIGHSNINISSADALVLAKAIEKDFAKLATSEDHYNSLVAAFEPEEPQSDAPQELPAVTGNSAPKPPQLEAAGDELTHISFGRYRNCKEHSIGGSSTIFKSRDPVTKELVALKVNSTWVQPHDAYRESRLLKRLGGDETHILTLLETETLRGEFILVLPYYPLTLADVMVKGRSSHLPRIFKQVAKALSFVHANGVIHRDIKPGNILLKSEEGPAYLCDFGTAWALNDHHPDETADNKVIEIGTTCYRPPETLFGYREYGTEVDIWAFGCVIAEAENGAPLFEPGEMGTDLRLILSIFESLGTPDLKTWPEANNFPDFSKMIFNEFPPQSWETLLPNAGLEVLDLIKNMVTYSQGKRLSADEVFHANAHLASGVHTYLYGSTADLGTQQILKHPYLN</sequence>
<dbReference type="EMBL" id="WIQZ01000087">
    <property type="protein sequence ID" value="KAF3125978.1"/>
    <property type="molecule type" value="Genomic_DNA"/>
</dbReference>
<protein>
    <recommendedName>
        <fullName evidence="2">cyclin-dependent kinase</fullName>
        <ecNumber evidence="2">2.7.11.22</ecNumber>
    </recommendedName>
</protein>
<dbReference type="Pfam" id="PF00069">
    <property type="entry name" value="Pkinase"/>
    <property type="match status" value="1"/>
</dbReference>
<proteinExistence type="inferred from homology"/>
<dbReference type="InterPro" id="IPR050108">
    <property type="entry name" value="CDK"/>
</dbReference>
<dbReference type="GO" id="GO:0010389">
    <property type="term" value="P:regulation of G2/M transition of mitotic cell cycle"/>
    <property type="evidence" value="ECO:0007669"/>
    <property type="project" value="TreeGrafter"/>
</dbReference>
<dbReference type="Gene3D" id="1.10.510.10">
    <property type="entry name" value="Transferase(Phosphotransferase) domain 1"/>
    <property type="match status" value="1"/>
</dbReference>
<dbReference type="AlphaFoldDB" id="A0A7C8N5A6"/>
<gene>
    <name evidence="9" type="ORF">TWF102_010999</name>
    <name evidence="10" type="ORF">TWF703_010625</name>
</gene>
<evidence type="ECO:0000256" key="4">
    <source>
        <dbReference type="ARBA" id="ARBA00022840"/>
    </source>
</evidence>
<dbReference type="GO" id="GO:0007165">
    <property type="term" value="P:signal transduction"/>
    <property type="evidence" value="ECO:0007669"/>
    <property type="project" value="TreeGrafter"/>
</dbReference>
<comment type="catalytic activity">
    <reaction evidence="6">
        <text>L-seryl-[protein] + ATP = O-phospho-L-seryl-[protein] + ADP + H(+)</text>
        <dbReference type="Rhea" id="RHEA:17989"/>
        <dbReference type="Rhea" id="RHEA-COMP:9863"/>
        <dbReference type="Rhea" id="RHEA-COMP:11604"/>
        <dbReference type="ChEBI" id="CHEBI:15378"/>
        <dbReference type="ChEBI" id="CHEBI:29999"/>
        <dbReference type="ChEBI" id="CHEBI:30616"/>
        <dbReference type="ChEBI" id="CHEBI:83421"/>
        <dbReference type="ChEBI" id="CHEBI:456216"/>
        <dbReference type="EC" id="2.7.11.22"/>
    </reaction>
</comment>
<dbReference type="Gene3D" id="3.30.200.20">
    <property type="entry name" value="Phosphorylase Kinase, domain 1"/>
    <property type="match status" value="1"/>
</dbReference>
<dbReference type="PANTHER" id="PTHR24056">
    <property type="entry name" value="CELL DIVISION PROTEIN KINASE"/>
    <property type="match status" value="1"/>
</dbReference>
<keyword evidence="3" id="KW-0547">Nucleotide-binding</keyword>
<accession>A0A7C8N5A6</accession>
<evidence type="ECO:0000313" key="9">
    <source>
        <dbReference type="EMBL" id="KAF3086593.1"/>
    </source>
</evidence>
<reference evidence="11 12" key="1">
    <citation type="submission" date="2019-06" db="EMBL/GenBank/DDBJ databases">
        <authorList>
            <person name="Palmer J.M."/>
        </authorList>
    </citation>
    <scope>NUCLEOTIDE SEQUENCE [LARGE SCALE GENOMIC DNA]</scope>
    <source>
        <strain evidence="9 11">TWF102</strain>
        <strain evidence="10 12">TWF703</strain>
    </source>
</reference>
<evidence type="ECO:0000313" key="11">
    <source>
        <dbReference type="Proteomes" id="UP000475325"/>
    </source>
</evidence>